<protein>
    <submittedName>
        <fullName evidence="2">Uncharacterized protein</fullName>
    </submittedName>
</protein>
<keyword evidence="1" id="KW-1133">Transmembrane helix</keyword>
<reference evidence="3" key="1">
    <citation type="submission" date="2009-11" db="EMBL/GenBank/DDBJ databases">
        <title>The complete chromosome of Xylanimonas cellulosilytica DSM 15894.</title>
        <authorList>
            <consortium name="US DOE Joint Genome Institute (JGI-PGF)"/>
            <person name="Lucas S."/>
            <person name="Copeland A."/>
            <person name="Lapidus A."/>
            <person name="Glavina del Rio T."/>
            <person name="Dalin E."/>
            <person name="Tice H."/>
            <person name="Bruce D."/>
            <person name="Goodwin L."/>
            <person name="Pitluck S."/>
            <person name="Kyrpides N."/>
            <person name="Mavromatis K."/>
            <person name="Ivanova N."/>
            <person name="Mikhailova N."/>
            <person name="Foster B."/>
            <person name="Clum A."/>
            <person name="Brettin T."/>
            <person name="Detter J.C."/>
            <person name="Han C."/>
            <person name="Larimer F."/>
            <person name="Land M."/>
            <person name="Hauser L."/>
            <person name="Markowitz V."/>
            <person name="Cheng J.F."/>
            <person name="Hugenholtz P."/>
            <person name="Woyke T."/>
            <person name="Wu D."/>
            <person name="Gehrich-Schroeter G."/>
            <person name="Schneider S."/>
            <person name="Pukall S.R."/>
            <person name="Klenk H.P."/>
            <person name="Eisen J.A."/>
        </authorList>
    </citation>
    <scope>NUCLEOTIDE SEQUENCE [LARGE SCALE GENOMIC DNA]</scope>
    <source>
        <strain evidence="3">DSM 15894 / CECT 5975 / LMG 20990 / XIL07</strain>
    </source>
</reference>
<keyword evidence="1" id="KW-0472">Membrane</keyword>
<dbReference type="AlphaFoldDB" id="D1BSW4"/>
<gene>
    <name evidence="2" type="ordered locus">Xcel_1786</name>
</gene>
<dbReference type="OrthoDB" id="5147815at2"/>
<dbReference type="RefSeq" id="WP_012878548.1">
    <property type="nucleotide sequence ID" value="NC_013530.1"/>
</dbReference>
<name>D1BSW4_XYLCX</name>
<proteinExistence type="predicted"/>
<evidence type="ECO:0000313" key="3">
    <source>
        <dbReference type="Proteomes" id="UP000002255"/>
    </source>
</evidence>
<feature type="transmembrane region" description="Helical" evidence="1">
    <location>
        <begin position="30"/>
        <end position="47"/>
    </location>
</feature>
<organism evidence="2 3">
    <name type="scientific">Xylanimonas cellulosilytica (strain DSM 15894 / JCM 12276 / CECT 5975 / KCTC 9989 / LMG 20990 / NBRC 107835 / XIL07)</name>
    <dbReference type="NCBI Taxonomy" id="446471"/>
    <lineage>
        <taxon>Bacteria</taxon>
        <taxon>Bacillati</taxon>
        <taxon>Actinomycetota</taxon>
        <taxon>Actinomycetes</taxon>
        <taxon>Micrococcales</taxon>
        <taxon>Promicromonosporaceae</taxon>
        <taxon>Xylanimonas</taxon>
    </lineage>
</organism>
<evidence type="ECO:0000256" key="1">
    <source>
        <dbReference type="SAM" id="Phobius"/>
    </source>
</evidence>
<evidence type="ECO:0000313" key="2">
    <source>
        <dbReference type="EMBL" id="ACZ30806.1"/>
    </source>
</evidence>
<dbReference type="STRING" id="446471.Xcel_1786"/>
<reference evidence="2 3" key="2">
    <citation type="journal article" date="2010" name="Stand. Genomic Sci.">
        <title>Complete genome sequence of Xylanimonas cellulosilytica type strain (XIL07).</title>
        <authorList>
            <person name="Foster B."/>
            <person name="Pukall R."/>
            <person name="Abt B."/>
            <person name="Nolan M."/>
            <person name="Glavina Del Rio T."/>
            <person name="Chen F."/>
            <person name="Lucas S."/>
            <person name="Tice H."/>
            <person name="Pitluck S."/>
            <person name="Cheng J.-F."/>
            <person name="Chertkov O."/>
            <person name="Brettin T."/>
            <person name="Han C."/>
            <person name="Detter J.C."/>
            <person name="Bruce D."/>
            <person name="Goodwin L."/>
            <person name="Ivanova N."/>
            <person name="Mavromatis K."/>
            <person name="Pati A."/>
            <person name="Mikhailova N."/>
            <person name="Chen A."/>
            <person name="Palaniappan K."/>
            <person name="Land M."/>
            <person name="Hauser L."/>
            <person name="Chang Y.-J."/>
            <person name="Jeffries C.D."/>
            <person name="Chain P."/>
            <person name="Rohde M."/>
            <person name="Goeker M."/>
            <person name="Bristow J."/>
            <person name="Eisen J.A."/>
            <person name="Markowitz V."/>
            <person name="Hugenholtz P."/>
            <person name="Kyrpides N.C."/>
            <person name="Klenk H.-P."/>
            <person name="Lapidus A."/>
        </authorList>
    </citation>
    <scope>NUCLEOTIDE SEQUENCE [LARGE SCALE GENOMIC DNA]</scope>
    <source>
        <strain evidence="3">DSM 15894 / CECT 5975 / LMG 20990 / XIL07</strain>
    </source>
</reference>
<dbReference type="EMBL" id="CP001821">
    <property type="protein sequence ID" value="ACZ30806.1"/>
    <property type="molecule type" value="Genomic_DNA"/>
</dbReference>
<feature type="transmembrane region" description="Helical" evidence="1">
    <location>
        <begin position="7"/>
        <end position="24"/>
    </location>
</feature>
<dbReference type="KEGG" id="xce:Xcel_1786"/>
<keyword evidence="3" id="KW-1185">Reference proteome</keyword>
<dbReference type="Proteomes" id="UP000002255">
    <property type="component" value="Chromosome"/>
</dbReference>
<accession>D1BSW4</accession>
<sequence length="175" mass="18966">MIRRHVIVGIAAAAFAAMLVGIGAVDVTRAAVLVIVVLAVSLILGMLPGTDPGWPRPPAEDRPGGRKDLSELAWAALTRDGHVAERVLRRVRRIAARRLADHGIVWDGRLGDGLDGWGRDERDAATHHTRAAALLGAETFTGLTTARAVSPRTLQTWFRVLDRLVETPDDARSHR</sequence>
<keyword evidence="1" id="KW-0812">Transmembrane</keyword>
<dbReference type="HOGENOM" id="CLU_1531953_0_0_11"/>
<dbReference type="eggNOG" id="ENOG503278I">
    <property type="taxonomic scope" value="Bacteria"/>
</dbReference>